<dbReference type="PANTHER" id="PTHR46847">
    <property type="entry name" value="D-ALLOSE-BINDING PERIPLASMIC PROTEIN-RELATED"/>
    <property type="match status" value="1"/>
</dbReference>
<accession>A0A5R9A9J8</accession>
<dbReference type="Gene3D" id="3.40.50.2300">
    <property type="match status" value="2"/>
</dbReference>
<dbReference type="AlphaFoldDB" id="A0A5R9A9J8"/>
<evidence type="ECO:0000259" key="5">
    <source>
        <dbReference type="Pfam" id="PF13407"/>
    </source>
</evidence>
<keyword evidence="7" id="KW-1185">Reference proteome</keyword>
<feature type="signal peptide" evidence="4">
    <location>
        <begin position="1"/>
        <end position="23"/>
    </location>
</feature>
<dbReference type="OrthoDB" id="9813037at2"/>
<dbReference type="InterPro" id="IPR025997">
    <property type="entry name" value="SBP_2_dom"/>
</dbReference>
<evidence type="ECO:0000313" key="6">
    <source>
        <dbReference type="EMBL" id="TLP74476.1"/>
    </source>
</evidence>
<feature type="chain" id="PRO_5038556761" evidence="4">
    <location>
        <begin position="24"/>
        <end position="329"/>
    </location>
</feature>
<evidence type="ECO:0000313" key="7">
    <source>
        <dbReference type="Proteomes" id="UP000306544"/>
    </source>
</evidence>
<dbReference type="Proteomes" id="UP000306544">
    <property type="component" value="Unassembled WGS sequence"/>
</dbReference>
<reference evidence="6 7" key="1">
    <citation type="submission" date="2019-05" db="EMBL/GenBank/DDBJ databases">
        <title>Nesterenkonia sp. GY239, isolated from the Southern Atlantic Ocean.</title>
        <authorList>
            <person name="Zhang G."/>
        </authorList>
    </citation>
    <scope>NUCLEOTIDE SEQUENCE [LARGE SCALE GENOMIC DNA]</scope>
    <source>
        <strain evidence="6 7">GY239</strain>
    </source>
</reference>
<dbReference type="CDD" id="cd19967">
    <property type="entry name" value="PBP1_TmRBP-like"/>
    <property type="match status" value="1"/>
</dbReference>
<dbReference type="SUPFAM" id="SSF53822">
    <property type="entry name" value="Periplasmic binding protein-like I"/>
    <property type="match status" value="1"/>
</dbReference>
<sequence>MKRNIMSTIAASAAAGLLLSACGGDGNGTGTANDPEEDGSGGQIAIITVDPSNPYWAAEVSIAEELAEEMGYTTTTSAHGNDPDEQTSLVETAINNQVDGILLDPAGADESVAIVEQAVDAGIPVALVNAEISETGLAEVQVVSNNAQGATLGAEAWAEAMEYEGTYVELFGNPSDNNAQVRSDGYASVLDQYPDLEKVGEEIANWDRQQGQTSMEQLLSRYPDVDGVIAGNDEMALGAINALEEAGRIDEVAVLGFDGNNDAADAVRDGTMVATVLQPIADGTQRAMEVLDEVIQTGENPVDEEKIALDCYLITEDNVDQLDNFILSD</sequence>
<dbReference type="PANTHER" id="PTHR46847:SF1">
    <property type="entry name" value="D-ALLOSE-BINDING PERIPLASMIC PROTEIN-RELATED"/>
    <property type="match status" value="1"/>
</dbReference>
<keyword evidence="3 4" id="KW-0732">Signal</keyword>
<comment type="subcellular location">
    <subcellularLocation>
        <location evidence="1">Cell envelope</location>
    </subcellularLocation>
</comment>
<dbReference type="Pfam" id="PF13407">
    <property type="entry name" value="Peripla_BP_4"/>
    <property type="match status" value="1"/>
</dbReference>
<dbReference type="EMBL" id="VAWA01000010">
    <property type="protein sequence ID" value="TLP74476.1"/>
    <property type="molecule type" value="Genomic_DNA"/>
</dbReference>
<dbReference type="RefSeq" id="WP_138170526.1">
    <property type="nucleotide sequence ID" value="NZ_VAWA01000010.1"/>
</dbReference>
<dbReference type="GO" id="GO:0030313">
    <property type="term" value="C:cell envelope"/>
    <property type="evidence" value="ECO:0007669"/>
    <property type="project" value="UniProtKB-SubCell"/>
</dbReference>
<dbReference type="PROSITE" id="PS51257">
    <property type="entry name" value="PROKAR_LIPOPROTEIN"/>
    <property type="match status" value="1"/>
</dbReference>
<evidence type="ECO:0000256" key="2">
    <source>
        <dbReference type="ARBA" id="ARBA00007639"/>
    </source>
</evidence>
<feature type="domain" description="Periplasmic binding protein" evidence="5">
    <location>
        <begin position="44"/>
        <end position="298"/>
    </location>
</feature>
<evidence type="ECO:0000256" key="4">
    <source>
        <dbReference type="SAM" id="SignalP"/>
    </source>
</evidence>
<gene>
    <name evidence="6" type="ORF">FEF27_08995</name>
</gene>
<dbReference type="InterPro" id="IPR028082">
    <property type="entry name" value="Peripla_BP_I"/>
</dbReference>
<organism evidence="6 7">
    <name type="scientific">Nesterenkonia sphaerica</name>
    <dbReference type="NCBI Taxonomy" id="1804988"/>
    <lineage>
        <taxon>Bacteria</taxon>
        <taxon>Bacillati</taxon>
        <taxon>Actinomycetota</taxon>
        <taxon>Actinomycetes</taxon>
        <taxon>Micrococcales</taxon>
        <taxon>Micrococcaceae</taxon>
        <taxon>Nesterenkonia</taxon>
    </lineage>
</organism>
<dbReference type="GO" id="GO:0030246">
    <property type="term" value="F:carbohydrate binding"/>
    <property type="evidence" value="ECO:0007669"/>
    <property type="project" value="UniProtKB-ARBA"/>
</dbReference>
<protein>
    <submittedName>
        <fullName evidence="6">Substrate-binding domain-containing protein</fullName>
    </submittedName>
</protein>
<name>A0A5R9A9J8_9MICC</name>
<evidence type="ECO:0000256" key="3">
    <source>
        <dbReference type="ARBA" id="ARBA00022729"/>
    </source>
</evidence>
<comment type="similarity">
    <text evidence="2">Belongs to the bacterial solute-binding protein 2 family.</text>
</comment>
<evidence type="ECO:0000256" key="1">
    <source>
        <dbReference type="ARBA" id="ARBA00004196"/>
    </source>
</evidence>
<proteinExistence type="inferred from homology"/>
<comment type="caution">
    <text evidence="6">The sequence shown here is derived from an EMBL/GenBank/DDBJ whole genome shotgun (WGS) entry which is preliminary data.</text>
</comment>